<reference evidence="2 3" key="1">
    <citation type="submission" date="2023-11" db="EMBL/GenBank/DDBJ databases">
        <authorList>
            <person name="Cook R."/>
            <person name="Crisci M."/>
            <person name="Pye H."/>
            <person name="Adriaenssens E."/>
            <person name="Santini J."/>
        </authorList>
    </citation>
    <scope>NUCLEOTIDE SEQUENCE [LARGE SCALE GENOMIC DNA]</scope>
    <source>
        <strain evidence="2">Lak_Megaphage_Sonny</strain>
    </source>
</reference>
<evidence type="ECO:0000313" key="2">
    <source>
        <dbReference type="EMBL" id="WQJ53523.1"/>
    </source>
</evidence>
<protein>
    <submittedName>
        <fullName evidence="2">Uncharacterized protein</fullName>
    </submittedName>
</protein>
<feature type="coiled-coil region" evidence="1">
    <location>
        <begin position="107"/>
        <end position="138"/>
    </location>
</feature>
<evidence type="ECO:0000256" key="1">
    <source>
        <dbReference type="SAM" id="Coils"/>
    </source>
</evidence>
<evidence type="ECO:0000313" key="3">
    <source>
        <dbReference type="Proteomes" id="UP001358193"/>
    </source>
</evidence>
<dbReference type="Proteomes" id="UP001358193">
    <property type="component" value="Segment"/>
</dbReference>
<keyword evidence="3" id="KW-1185">Reference proteome</keyword>
<dbReference type="EMBL" id="OR769223">
    <property type="protein sequence ID" value="WQJ53523.1"/>
    <property type="molecule type" value="Genomic_DNA"/>
</dbReference>
<sequence length="145" mass="17463">MELKENWKNICNEYVQAFADKHEYDIEYELKNDYLWVGNDPGTIACIGDMFIGIDEIRYDIDYDVPENYFEEWYWKHLEAYENKQTYMNYESFCKGCPDPNEKERVLTILKNRVEDAKRSLEAAMDEYMQEKKKYGVNDKNNGDK</sequence>
<organism evidence="2 3">
    <name type="scientific">phage Lak_Megaphage_Sonny</name>
    <dbReference type="NCBI Taxonomy" id="3109229"/>
    <lineage>
        <taxon>Viruses</taxon>
        <taxon>Duplodnaviria</taxon>
        <taxon>Heunggongvirae</taxon>
        <taxon>Uroviricota</taxon>
        <taxon>Caudoviricetes</taxon>
        <taxon>Caudoviricetes code 15 clade</taxon>
    </lineage>
</organism>
<keyword evidence="1" id="KW-0175">Coiled coil</keyword>
<accession>A0ABZ0Z2U8</accession>
<name>A0ABZ0Z2U8_9CAUD</name>
<proteinExistence type="predicted"/>